<dbReference type="STRING" id="649638.Trad_2266"/>
<feature type="binding site" evidence="2">
    <location>
        <position position="110"/>
    </location>
    <ligand>
        <name>Mn(2+)</name>
        <dbReference type="ChEBI" id="CHEBI:29035"/>
        <label>2</label>
    </ligand>
</feature>
<reference evidence="4 5" key="2">
    <citation type="journal article" date="2011" name="Stand. Genomic Sci.">
        <title>Complete genome sequence of Truepera radiovictrix type strain (RQ-24).</title>
        <authorList>
            <person name="Ivanova N."/>
            <person name="Rohde C."/>
            <person name="Munk C."/>
            <person name="Nolan M."/>
            <person name="Lucas S."/>
            <person name="Del Rio T.G."/>
            <person name="Tice H."/>
            <person name="Deshpande S."/>
            <person name="Cheng J.F."/>
            <person name="Tapia R."/>
            <person name="Han C."/>
            <person name="Goodwin L."/>
            <person name="Pitluck S."/>
            <person name="Liolios K."/>
            <person name="Mavromatis K."/>
            <person name="Mikhailova N."/>
            <person name="Pati A."/>
            <person name="Chen A."/>
            <person name="Palaniappan K."/>
            <person name="Land M."/>
            <person name="Hauser L."/>
            <person name="Chang Y.J."/>
            <person name="Jeffries C.D."/>
            <person name="Brambilla E."/>
            <person name="Rohde M."/>
            <person name="Goker M."/>
            <person name="Tindall B.J."/>
            <person name="Woyke T."/>
            <person name="Bristow J."/>
            <person name="Eisen J.A."/>
            <person name="Markowitz V."/>
            <person name="Hugenholtz P."/>
            <person name="Kyrpides N.C."/>
            <person name="Klenk H.P."/>
            <person name="Lapidus A."/>
        </authorList>
    </citation>
    <scope>NUCLEOTIDE SEQUENCE [LARGE SCALE GENOMIC DNA]</scope>
    <source>
        <strain evidence="5">DSM 17093 / CIP 108686 / LMG 22925 / RQ-24</strain>
    </source>
</reference>
<dbReference type="NCBIfam" id="TIGR01891">
    <property type="entry name" value="amidohydrolases"/>
    <property type="match status" value="1"/>
</dbReference>
<dbReference type="Proteomes" id="UP000000379">
    <property type="component" value="Chromosome"/>
</dbReference>
<dbReference type="Pfam" id="PF07687">
    <property type="entry name" value="M20_dimer"/>
    <property type="match status" value="1"/>
</dbReference>
<reference evidence="5" key="1">
    <citation type="submission" date="2010-05" db="EMBL/GenBank/DDBJ databases">
        <title>The complete genome of Truepera radiovictris DSM 17093.</title>
        <authorList>
            <consortium name="US DOE Joint Genome Institute (JGI-PGF)"/>
            <person name="Lucas S."/>
            <person name="Copeland A."/>
            <person name="Lapidus A."/>
            <person name="Glavina del Rio T."/>
            <person name="Dalin E."/>
            <person name="Tice H."/>
            <person name="Bruce D."/>
            <person name="Goodwin L."/>
            <person name="Pitluck S."/>
            <person name="Kyrpides N."/>
            <person name="Mavromatis K."/>
            <person name="Ovchinnikova G."/>
            <person name="Munk A.C."/>
            <person name="Detter J.C."/>
            <person name="Han C."/>
            <person name="Tapia R."/>
            <person name="Land M."/>
            <person name="Hauser L."/>
            <person name="Markowitz V."/>
            <person name="Cheng J.-F."/>
            <person name="Hugenholtz P."/>
            <person name="Woyke T."/>
            <person name="Wu D."/>
            <person name="Tindall B."/>
            <person name="Pomrenke H.G."/>
            <person name="Brambilla E."/>
            <person name="Klenk H.-P."/>
            <person name="Eisen J.A."/>
        </authorList>
    </citation>
    <scope>NUCLEOTIDE SEQUENCE [LARGE SCALE GENOMIC DNA]</scope>
    <source>
        <strain evidence="5">DSM 17093 / CIP 108686 / LMG 22925 / RQ-24</strain>
    </source>
</reference>
<feature type="binding site" evidence="2">
    <location>
        <position position="112"/>
    </location>
    <ligand>
        <name>Mn(2+)</name>
        <dbReference type="ChEBI" id="CHEBI:29035"/>
        <label>2</label>
    </ligand>
</feature>
<keyword evidence="5" id="KW-1185">Reference proteome</keyword>
<dbReference type="HOGENOM" id="CLU_023257_0_1_0"/>
<feature type="binding site" evidence="2">
    <location>
        <position position="146"/>
    </location>
    <ligand>
        <name>Mn(2+)</name>
        <dbReference type="ChEBI" id="CHEBI:29035"/>
        <label>2</label>
    </ligand>
</feature>
<dbReference type="InterPro" id="IPR011650">
    <property type="entry name" value="Peptidase_M20_dimer"/>
</dbReference>
<dbReference type="EMBL" id="CP002049">
    <property type="protein sequence ID" value="ADI15376.1"/>
    <property type="molecule type" value="Genomic_DNA"/>
</dbReference>
<dbReference type="GO" id="GO:0019877">
    <property type="term" value="P:diaminopimelate biosynthetic process"/>
    <property type="evidence" value="ECO:0007669"/>
    <property type="project" value="UniProtKB-ARBA"/>
</dbReference>
<evidence type="ECO:0000259" key="3">
    <source>
        <dbReference type="Pfam" id="PF07687"/>
    </source>
</evidence>
<dbReference type="InterPro" id="IPR036264">
    <property type="entry name" value="Bact_exopeptidase_dim_dom"/>
</dbReference>
<name>D7CSF6_TRURR</name>
<dbReference type="AlphaFoldDB" id="D7CSF6"/>
<dbReference type="Pfam" id="PF01546">
    <property type="entry name" value="Peptidase_M20"/>
    <property type="match status" value="1"/>
</dbReference>
<feature type="domain" description="Peptidase M20 dimerisation" evidence="3">
    <location>
        <begin position="195"/>
        <end position="285"/>
    </location>
</feature>
<dbReference type="RefSeq" id="WP_013178739.1">
    <property type="nucleotide sequence ID" value="NC_014221.1"/>
</dbReference>
<dbReference type="PANTHER" id="PTHR11014:SF63">
    <property type="entry name" value="METALLOPEPTIDASE, PUTATIVE (AFU_ORTHOLOGUE AFUA_6G09600)-RELATED"/>
    <property type="match status" value="1"/>
</dbReference>
<accession>D7CSF6</accession>
<dbReference type="SUPFAM" id="SSF53187">
    <property type="entry name" value="Zn-dependent exopeptidases"/>
    <property type="match status" value="1"/>
</dbReference>
<evidence type="ECO:0000313" key="5">
    <source>
        <dbReference type="Proteomes" id="UP000000379"/>
    </source>
</evidence>
<keyword evidence="2" id="KW-0464">Manganese</keyword>
<dbReference type="Gene3D" id="3.40.630.10">
    <property type="entry name" value="Zn peptidases"/>
    <property type="match status" value="1"/>
</dbReference>
<dbReference type="eggNOG" id="COG1473">
    <property type="taxonomic scope" value="Bacteria"/>
</dbReference>
<keyword evidence="1" id="KW-0378">Hydrolase</keyword>
<dbReference type="SUPFAM" id="SSF55031">
    <property type="entry name" value="Bacterial exopeptidase dimerisation domain"/>
    <property type="match status" value="1"/>
</dbReference>
<dbReference type="OrthoDB" id="9776731at2"/>
<gene>
    <name evidence="4" type="ordered locus">Trad_2266</name>
</gene>
<dbReference type="PIRSF" id="PIRSF005962">
    <property type="entry name" value="Pept_M20D_amidohydro"/>
    <property type="match status" value="1"/>
</dbReference>
<organism evidence="4 5">
    <name type="scientific">Truepera radiovictrix (strain DSM 17093 / CIP 108686 / LMG 22925 / RQ-24)</name>
    <dbReference type="NCBI Taxonomy" id="649638"/>
    <lineage>
        <taxon>Bacteria</taxon>
        <taxon>Thermotogati</taxon>
        <taxon>Deinococcota</taxon>
        <taxon>Deinococci</taxon>
        <taxon>Trueperales</taxon>
        <taxon>Trueperaceae</taxon>
        <taxon>Truepera</taxon>
    </lineage>
</organism>
<dbReference type="FunFam" id="3.30.70.360:FF:000001">
    <property type="entry name" value="N-acetyldiaminopimelate deacetylase"/>
    <property type="match status" value="1"/>
</dbReference>
<dbReference type="Gene3D" id="3.30.70.360">
    <property type="match status" value="1"/>
</dbReference>
<evidence type="ECO:0000256" key="2">
    <source>
        <dbReference type="PIRSR" id="PIRSR005962-1"/>
    </source>
</evidence>
<proteinExistence type="predicted"/>
<keyword evidence="2" id="KW-0479">Metal-binding</keyword>
<evidence type="ECO:0000256" key="1">
    <source>
        <dbReference type="ARBA" id="ARBA00022801"/>
    </source>
</evidence>
<dbReference type="KEGG" id="tra:Trad_2266"/>
<dbReference type="GO" id="GO:0046872">
    <property type="term" value="F:metal ion binding"/>
    <property type="evidence" value="ECO:0007669"/>
    <property type="project" value="UniProtKB-KW"/>
</dbReference>
<feature type="binding site" evidence="2">
    <location>
        <position position="371"/>
    </location>
    <ligand>
        <name>Mn(2+)</name>
        <dbReference type="ChEBI" id="CHEBI:29035"/>
        <label>2</label>
    </ligand>
</feature>
<sequence>MSTPPTPAADALHRAAQALLEETIAQRRDFHQHPEIAFEEVRTSSVIADKLETLGLSVRRNVGKTGVVAVLDSGKSGRTVLARADIDALPIQDEKSAPYRSQVAGKMHACGHDGHAAVLLSVAKLLAEHRDGLTGRVVFVFQPAEEIVGGARAMLGDGALAGLAPDAVIGLHLISDYPVGTIALRSGPAMAATGSFRMRLRGFGGHAAKPHECVDPVLIAAQLVTALQSLVSRETDPQDSAVVSVTSLHAGTAYNIIPEEVELKGTLRTFLPETRERLVGRIEALAHGLVTSLRGALELSWVTDSPAVINDPAMTERMRRVAATVVGEERVVESVPTMGGDDMALWLQQAPGCYFFVGAGNAALGADKPHHHPQFDLDEAALAVAVEALARGVLEYLQ</sequence>
<dbReference type="GO" id="GO:0050118">
    <property type="term" value="F:N-acetyldiaminopimelate deacetylase activity"/>
    <property type="evidence" value="ECO:0007669"/>
    <property type="project" value="UniProtKB-ARBA"/>
</dbReference>
<dbReference type="InterPro" id="IPR002933">
    <property type="entry name" value="Peptidase_M20"/>
</dbReference>
<feature type="binding site" evidence="2">
    <location>
        <position position="172"/>
    </location>
    <ligand>
        <name>Mn(2+)</name>
        <dbReference type="ChEBI" id="CHEBI:29035"/>
        <label>2</label>
    </ligand>
</feature>
<evidence type="ECO:0000313" key="4">
    <source>
        <dbReference type="EMBL" id="ADI15376.1"/>
    </source>
</evidence>
<comment type="cofactor">
    <cofactor evidence="2">
        <name>Mn(2+)</name>
        <dbReference type="ChEBI" id="CHEBI:29035"/>
    </cofactor>
    <text evidence="2">The Mn(2+) ion enhances activity.</text>
</comment>
<dbReference type="PANTHER" id="PTHR11014">
    <property type="entry name" value="PEPTIDASE M20 FAMILY MEMBER"/>
    <property type="match status" value="1"/>
</dbReference>
<protein>
    <submittedName>
        <fullName evidence="4">Amidohydrolase</fullName>
    </submittedName>
</protein>
<dbReference type="InterPro" id="IPR017439">
    <property type="entry name" value="Amidohydrolase"/>
</dbReference>